<proteinExistence type="predicted"/>
<reference evidence="1 2" key="1">
    <citation type="submission" date="2020-05" db="EMBL/GenBank/DDBJ databases">
        <authorList>
            <person name="Vorhees N."/>
            <person name="Tucker A.R."/>
            <person name="Stephan M.R."/>
            <person name="Stalions G.A."/>
            <person name="Riebschleger D.L."/>
            <person name="Petouhoff A.M."/>
            <person name="Paluch K.V."/>
            <person name="Lockett T."/>
            <person name="Koorndyk N.D."/>
            <person name="Koehl A.J."/>
            <person name="Johnson H.K."/>
            <person name="Hood S.A."/>
            <person name="Currier J.K."/>
            <person name="Covert A."/>
            <person name="Bojanowski S.E."/>
            <person name="Bilisko A."/>
            <person name="Bartz C."/>
            <person name="Beck A.M."/>
            <person name="Sievers M.T."/>
            <person name="Stukey J."/>
            <person name="Garlena R.A."/>
            <person name="Russell D.A."/>
            <person name="Pope W.H."/>
            <person name="Jacobs-Sera D."/>
            <person name="Hatfull G.F."/>
        </authorList>
    </citation>
    <scope>NUCLEOTIDE SEQUENCE [LARGE SCALE GENOMIC DNA]</scope>
</reference>
<dbReference type="EMBL" id="MT522004">
    <property type="protein sequence ID" value="QLF84644.1"/>
    <property type="molecule type" value="Genomic_DNA"/>
</dbReference>
<sequence length="57" mass="6371">MSMECDGQEVWIVVDPDGRKLPYLADDLDDALRQHSENDGSFIEGVFPYGSKRVGVL</sequence>
<evidence type="ECO:0000313" key="1">
    <source>
        <dbReference type="EMBL" id="QLF84644.1"/>
    </source>
</evidence>
<dbReference type="GeneID" id="65127713"/>
<dbReference type="RefSeq" id="YP_010109432.1">
    <property type="nucleotide sequence ID" value="NC_055858.1"/>
</dbReference>
<protein>
    <submittedName>
        <fullName evidence="1">Uncharacterized protein</fullName>
    </submittedName>
</protein>
<dbReference type="Proteomes" id="UP000510603">
    <property type="component" value="Segment"/>
</dbReference>
<gene>
    <name evidence="1" type="primary">80</name>
    <name evidence="1" type="ORF">SEA_GAIL_80</name>
</gene>
<accession>A0A7D5FTI5</accession>
<organism evidence="1 2">
    <name type="scientific">Mycobacterium phage Gail</name>
    <dbReference type="NCBI Taxonomy" id="2743994"/>
    <lineage>
        <taxon>Viruses</taxon>
        <taxon>Duplodnaviria</taxon>
        <taxon>Heunggongvirae</taxon>
        <taxon>Uroviricota</taxon>
        <taxon>Caudoviricetes</taxon>
        <taxon>Luchadorvirus</taxon>
        <taxon>Luchadorvirus gail</taxon>
        <taxon>Lucadorvirus gail</taxon>
    </lineage>
</organism>
<dbReference type="KEGG" id="vg:65127713"/>
<name>A0A7D5FTI5_9CAUD</name>
<keyword evidence="2" id="KW-1185">Reference proteome</keyword>
<evidence type="ECO:0000313" key="2">
    <source>
        <dbReference type="Proteomes" id="UP000510603"/>
    </source>
</evidence>